<reference evidence="4" key="1">
    <citation type="submission" date="2021-02" db="EMBL/GenBank/DDBJ databases">
        <authorList>
            <person name="Dougan E. K."/>
            <person name="Rhodes N."/>
            <person name="Thang M."/>
            <person name="Chan C."/>
        </authorList>
    </citation>
    <scope>NUCLEOTIDE SEQUENCE</scope>
</reference>
<evidence type="ECO:0000256" key="1">
    <source>
        <dbReference type="SAM" id="MobiDB-lite"/>
    </source>
</evidence>
<name>A0A813G1R7_POLGL</name>
<dbReference type="CDD" id="cd06257">
    <property type="entry name" value="DnaJ"/>
    <property type="match status" value="1"/>
</dbReference>
<dbReference type="PANTHER" id="PTHR43096:SF58">
    <property type="entry name" value="CHAPERONE DNAJ-DOMAIN SUPERFAMILY PROTEIN"/>
    <property type="match status" value="1"/>
</dbReference>
<dbReference type="AlphaFoldDB" id="A0A813G1R7"/>
<evidence type="ECO:0000313" key="4">
    <source>
        <dbReference type="EMBL" id="CAE8619007.1"/>
    </source>
</evidence>
<comment type="caution">
    <text evidence="4">The sequence shown here is derived from an EMBL/GenBank/DDBJ whole genome shotgun (WGS) entry which is preliminary data.</text>
</comment>
<dbReference type="GO" id="GO:0042026">
    <property type="term" value="P:protein refolding"/>
    <property type="evidence" value="ECO:0007669"/>
    <property type="project" value="TreeGrafter"/>
</dbReference>
<dbReference type="SUPFAM" id="SSF46565">
    <property type="entry name" value="Chaperone J-domain"/>
    <property type="match status" value="1"/>
</dbReference>
<evidence type="ECO:0000256" key="2">
    <source>
        <dbReference type="SAM" id="SignalP"/>
    </source>
</evidence>
<evidence type="ECO:0000259" key="3">
    <source>
        <dbReference type="PROSITE" id="PS50076"/>
    </source>
</evidence>
<dbReference type="Pfam" id="PF00226">
    <property type="entry name" value="DnaJ"/>
    <property type="match status" value="1"/>
</dbReference>
<dbReference type="OrthoDB" id="1734229at2759"/>
<proteinExistence type="predicted"/>
<dbReference type="PANTHER" id="PTHR43096">
    <property type="entry name" value="DNAJ HOMOLOG 1, MITOCHONDRIAL-RELATED"/>
    <property type="match status" value="1"/>
</dbReference>
<sequence>VASRCRRRWACILLAGVPVLLGSLANRGSPSLVFCGHSFRGARQSALGRSAQEDDEDPADPFGNVEGSQREAIELARKSLARMFETSASEDGDARRQDFPVSPLPGELWAVEESEFDSRGLPRVGTVLLAHPAAYIPESVATELEAAEGAEGSGATLEGVPFPNAALRTGLRPMPPDSPRTERARLPVVLITKRDSAGTEGLVLGTWSGQLLGDLDMMEFVTRPLYIGHQEQPDNPPLVMQHVDLQVYHCDRHTQFHAKMQVPATSAASGAAHADGILGAILGIARGTSHPEDLQQRSNACRHPGACRHPEGLQQHLRSELLSRHRLRQGVQPHWSLRVSQAFVGSSWPRWAPQRTRGRLSAAGSQNPFDVLGVSRSSDQDEIRASFRQLVRTYHPDVPSTGNQARFLQIKDALDQLSSPEGRAKWAMQYHSYSSYYDAPQEEEEEEEVVDWFSRRRAEQEEAMAEADRRSEEKNKKMREKQQEQARGSDRIWERELDEAMSAAHRRKVARKRVWTQSFHESRYAAKHFVDKEISKWKSRTSQAREDERLKIRAEEAKWKEELEMSKEVDIRVREEDARDWVDRFAVAEAEASRRREEIGRIWSDKIRVVKEATRNQTAEEAAVQAEAQEELHAEVLEQVELQSQIWMEGIRQSLQQLRRSRSDEPSAWKDKFRNVLDLRILSKSRFSDRALRGRKFDEKALQWKEYNRRRWLKKFRDAEDKAIASEQAEERKWVDLYWRALQTDLAAADTQGHLTSKDWDAALEFQLEAVKL</sequence>
<dbReference type="GO" id="GO:0051082">
    <property type="term" value="F:unfolded protein binding"/>
    <property type="evidence" value="ECO:0007669"/>
    <property type="project" value="TreeGrafter"/>
</dbReference>
<feature type="signal peptide" evidence="2">
    <location>
        <begin position="1"/>
        <end position="25"/>
    </location>
</feature>
<feature type="region of interest" description="Disordered" evidence="1">
    <location>
        <begin position="463"/>
        <end position="490"/>
    </location>
</feature>
<keyword evidence="2" id="KW-0732">Signal</keyword>
<dbReference type="SMART" id="SM00271">
    <property type="entry name" value="DnaJ"/>
    <property type="match status" value="1"/>
</dbReference>
<feature type="non-terminal residue" evidence="4">
    <location>
        <position position="1"/>
    </location>
</feature>
<accession>A0A813G1R7</accession>
<dbReference type="InterPro" id="IPR001623">
    <property type="entry name" value="DnaJ_domain"/>
</dbReference>
<evidence type="ECO:0000313" key="5">
    <source>
        <dbReference type="Proteomes" id="UP000654075"/>
    </source>
</evidence>
<dbReference type="Proteomes" id="UP000654075">
    <property type="component" value="Unassembled WGS sequence"/>
</dbReference>
<dbReference type="EMBL" id="CAJNNV010026788">
    <property type="protein sequence ID" value="CAE8619007.1"/>
    <property type="molecule type" value="Genomic_DNA"/>
</dbReference>
<keyword evidence="5" id="KW-1185">Reference proteome</keyword>
<gene>
    <name evidence="4" type="ORF">PGLA1383_LOCUS36601</name>
</gene>
<feature type="region of interest" description="Disordered" evidence="1">
    <location>
        <begin position="46"/>
        <end position="67"/>
    </location>
</feature>
<dbReference type="InterPro" id="IPR036869">
    <property type="entry name" value="J_dom_sf"/>
</dbReference>
<feature type="chain" id="PRO_5032370136" description="J domain-containing protein" evidence="2">
    <location>
        <begin position="26"/>
        <end position="773"/>
    </location>
</feature>
<dbReference type="PROSITE" id="PS50076">
    <property type="entry name" value="DNAJ_2"/>
    <property type="match status" value="1"/>
</dbReference>
<dbReference type="GO" id="GO:0005737">
    <property type="term" value="C:cytoplasm"/>
    <property type="evidence" value="ECO:0007669"/>
    <property type="project" value="TreeGrafter"/>
</dbReference>
<feature type="domain" description="J" evidence="3">
    <location>
        <begin position="367"/>
        <end position="434"/>
    </location>
</feature>
<organism evidence="4 5">
    <name type="scientific">Polarella glacialis</name>
    <name type="common">Dinoflagellate</name>
    <dbReference type="NCBI Taxonomy" id="89957"/>
    <lineage>
        <taxon>Eukaryota</taxon>
        <taxon>Sar</taxon>
        <taxon>Alveolata</taxon>
        <taxon>Dinophyceae</taxon>
        <taxon>Suessiales</taxon>
        <taxon>Suessiaceae</taxon>
        <taxon>Polarella</taxon>
    </lineage>
</organism>
<dbReference type="Gene3D" id="1.10.287.110">
    <property type="entry name" value="DnaJ domain"/>
    <property type="match status" value="1"/>
</dbReference>
<protein>
    <recommendedName>
        <fullName evidence="3">J domain-containing protein</fullName>
    </recommendedName>
</protein>